<evidence type="ECO:0000256" key="1">
    <source>
        <dbReference type="ARBA" id="ARBA00004196"/>
    </source>
</evidence>
<proteinExistence type="predicted"/>
<comment type="subcellular location">
    <subcellularLocation>
        <location evidence="1">Cell envelope</location>
    </subcellularLocation>
</comment>
<organism evidence="6 7">
    <name type="scientific">Candidatus Pseudobacter hemicellulosilyticus</name>
    <dbReference type="NCBI Taxonomy" id="3121375"/>
    <lineage>
        <taxon>Bacteria</taxon>
        <taxon>Pseudomonadati</taxon>
        <taxon>Bacteroidota</taxon>
        <taxon>Chitinophagia</taxon>
        <taxon>Chitinophagales</taxon>
        <taxon>Chitinophagaceae</taxon>
        <taxon>Pseudobacter</taxon>
    </lineage>
</organism>
<dbReference type="PANTHER" id="PTHR42852">
    <property type="entry name" value="THIOL:DISULFIDE INTERCHANGE PROTEIN DSBE"/>
    <property type="match status" value="1"/>
</dbReference>
<evidence type="ECO:0000256" key="2">
    <source>
        <dbReference type="ARBA" id="ARBA00022748"/>
    </source>
</evidence>
<dbReference type="GO" id="GO:0017004">
    <property type="term" value="P:cytochrome complex assembly"/>
    <property type="evidence" value="ECO:0007669"/>
    <property type="project" value="UniProtKB-KW"/>
</dbReference>
<reference evidence="6" key="1">
    <citation type="submission" date="2023-03" db="EMBL/GenBank/DDBJ databases">
        <title>Andean soil-derived lignocellulolytic bacterial consortium as a source of novel taxa and putative plastic-active enzymes.</title>
        <authorList>
            <person name="Diaz-Garcia L."/>
            <person name="Chuvochina M."/>
            <person name="Feuerriegel G."/>
            <person name="Bunk B."/>
            <person name="Sproer C."/>
            <person name="Streit W.R."/>
            <person name="Rodriguez L.M."/>
            <person name="Overmann J."/>
            <person name="Jimenez D.J."/>
        </authorList>
    </citation>
    <scope>NUCLEOTIDE SEQUENCE</scope>
    <source>
        <strain evidence="6">MAG 7</strain>
    </source>
</reference>
<evidence type="ECO:0000259" key="5">
    <source>
        <dbReference type="PROSITE" id="PS51352"/>
    </source>
</evidence>
<dbReference type="Pfam" id="PF00578">
    <property type="entry name" value="AhpC-TSA"/>
    <property type="match status" value="1"/>
</dbReference>
<gene>
    <name evidence="6" type="ORF">P0Y53_14400</name>
</gene>
<feature type="domain" description="Thioredoxin" evidence="5">
    <location>
        <begin position="363"/>
        <end position="513"/>
    </location>
</feature>
<dbReference type="AlphaFoldDB" id="A0AAJ6BDI9"/>
<evidence type="ECO:0000256" key="4">
    <source>
        <dbReference type="ARBA" id="ARBA00023284"/>
    </source>
</evidence>
<dbReference type="SUPFAM" id="SSF52833">
    <property type="entry name" value="Thioredoxin-like"/>
    <property type="match status" value="1"/>
</dbReference>
<dbReference type="PROSITE" id="PS51352">
    <property type="entry name" value="THIOREDOXIN_2"/>
    <property type="match status" value="1"/>
</dbReference>
<dbReference type="InterPro" id="IPR013766">
    <property type="entry name" value="Thioredoxin_domain"/>
</dbReference>
<dbReference type="GO" id="GO:0016491">
    <property type="term" value="F:oxidoreductase activity"/>
    <property type="evidence" value="ECO:0007669"/>
    <property type="project" value="InterPro"/>
</dbReference>
<dbReference type="InterPro" id="IPR000866">
    <property type="entry name" value="AhpC/TSA"/>
</dbReference>
<evidence type="ECO:0000313" key="7">
    <source>
        <dbReference type="Proteomes" id="UP001220610"/>
    </source>
</evidence>
<dbReference type="Proteomes" id="UP001220610">
    <property type="component" value="Chromosome"/>
</dbReference>
<protein>
    <submittedName>
        <fullName evidence="6">Redoxin domain-containing protein</fullName>
    </submittedName>
</protein>
<sequence length="516" mass="59108">MFATFSRMPVILYLFVLITILGYQPVQAKDRPAKNKSIIIAGRFQTNIGDTIFLRVWENVYLNAKKGFLPHQSYSTKLRNGQFHISIQGVKDIAYVSIGRKNNESALPADLLDMYLAEPGDSIFITEKLRPGRVIPYEWGDICEACSDFSFSGRGQEKWTCQWSLEERLRRDYDMLMAFQQEPDSTIVGRLTQFLRQRSYMVNNRLELLKTYEHKLSTRIYQQLMIDIIAATGQECMGFLQYHLLRLPENTDPALLETVRRAYQLDAGLYNFNQQYFEPALWKSAYTGLMIASKSLVEARLTGQHPYTIIKQQFSGRLRDKYLTAFLTNQNKISNADSLMEDALLTMHTPEYQKILRQQLYQQRIGAPVYNFALKDSLGNTVQLSDFRGKYVLIDFYFVGCSGCSYYFQHKLSKAEAFFHGDSNIVFMTVSIDTNPVKWHKGLASGEYTSPMAINLNTGPEGINHPVIKQLLIQAYPSPTLVDRQGNLLINDTNTLLKCTAEELIRTLQHVLAKGS</sequence>
<keyword evidence="2" id="KW-0201">Cytochrome c-type biogenesis</keyword>
<dbReference type="GO" id="GO:0016209">
    <property type="term" value="F:antioxidant activity"/>
    <property type="evidence" value="ECO:0007669"/>
    <property type="project" value="InterPro"/>
</dbReference>
<dbReference type="InterPro" id="IPR050553">
    <property type="entry name" value="Thioredoxin_ResA/DsbE_sf"/>
</dbReference>
<accession>A0AAJ6BDI9</accession>
<keyword evidence="4" id="KW-0676">Redox-active center</keyword>
<dbReference type="Gene3D" id="3.40.30.10">
    <property type="entry name" value="Glutaredoxin"/>
    <property type="match status" value="1"/>
</dbReference>
<dbReference type="EMBL" id="CP119311">
    <property type="protein sequence ID" value="WEK33680.1"/>
    <property type="molecule type" value="Genomic_DNA"/>
</dbReference>
<dbReference type="GO" id="GO:0030313">
    <property type="term" value="C:cell envelope"/>
    <property type="evidence" value="ECO:0007669"/>
    <property type="project" value="UniProtKB-SubCell"/>
</dbReference>
<dbReference type="PANTHER" id="PTHR42852:SF6">
    <property type="entry name" value="THIOL:DISULFIDE INTERCHANGE PROTEIN DSBE"/>
    <property type="match status" value="1"/>
</dbReference>
<name>A0AAJ6BDI9_9BACT</name>
<keyword evidence="3" id="KW-1015">Disulfide bond</keyword>
<evidence type="ECO:0000313" key="6">
    <source>
        <dbReference type="EMBL" id="WEK33680.1"/>
    </source>
</evidence>
<evidence type="ECO:0000256" key="3">
    <source>
        <dbReference type="ARBA" id="ARBA00023157"/>
    </source>
</evidence>
<dbReference type="InterPro" id="IPR036249">
    <property type="entry name" value="Thioredoxin-like_sf"/>
</dbReference>